<dbReference type="InterPro" id="IPR037278">
    <property type="entry name" value="ARFGAP/RecO"/>
</dbReference>
<evidence type="ECO:0000256" key="2">
    <source>
        <dbReference type="SAM" id="MobiDB-lite"/>
    </source>
</evidence>
<dbReference type="PROSITE" id="PS50115">
    <property type="entry name" value="ARFGAP"/>
    <property type="match status" value="1"/>
</dbReference>
<organism evidence="4 5">
    <name type="scientific">Dunaliella salina</name>
    <name type="common">Green alga</name>
    <name type="synonym">Protococcus salinus</name>
    <dbReference type="NCBI Taxonomy" id="3046"/>
    <lineage>
        <taxon>Eukaryota</taxon>
        <taxon>Viridiplantae</taxon>
        <taxon>Chlorophyta</taxon>
        <taxon>core chlorophytes</taxon>
        <taxon>Chlorophyceae</taxon>
        <taxon>CS clade</taxon>
        <taxon>Chlamydomonadales</taxon>
        <taxon>Dunaliellaceae</taxon>
        <taxon>Dunaliella</taxon>
    </lineage>
</organism>
<dbReference type="InterPro" id="IPR038508">
    <property type="entry name" value="ArfGAP_dom_sf"/>
</dbReference>
<protein>
    <recommendedName>
        <fullName evidence="3">Arf-GAP domain-containing protein</fullName>
    </recommendedName>
</protein>
<dbReference type="PANTHER" id="PTHR47021:SF4">
    <property type="entry name" value="ADP-RIBOSYLATION FACTOR GTPASE-ACTIVATING PROTEIN AGD6-RELATED"/>
    <property type="match status" value="1"/>
</dbReference>
<feature type="compositionally biased region" description="Polar residues" evidence="2">
    <location>
        <begin position="254"/>
        <end position="268"/>
    </location>
</feature>
<comment type="caution">
    <text evidence="4">The sequence shown here is derived from an EMBL/GenBank/DDBJ whole genome shotgun (WGS) entry which is preliminary data.</text>
</comment>
<dbReference type="SMART" id="SM00105">
    <property type="entry name" value="ArfGap"/>
    <property type="match status" value="1"/>
</dbReference>
<feature type="domain" description="Arf-GAP" evidence="3">
    <location>
        <begin position="100"/>
        <end position="186"/>
    </location>
</feature>
<dbReference type="Gene3D" id="1.10.220.150">
    <property type="entry name" value="Arf GTPase activating protein"/>
    <property type="match status" value="1"/>
</dbReference>
<keyword evidence="5" id="KW-1185">Reference proteome</keyword>
<evidence type="ECO:0000256" key="1">
    <source>
        <dbReference type="PROSITE-ProRule" id="PRU00288"/>
    </source>
</evidence>
<feature type="compositionally biased region" description="Basic and acidic residues" evidence="2">
    <location>
        <begin position="269"/>
        <end position="278"/>
    </location>
</feature>
<dbReference type="SUPFAM" id="SSF57863">
    <property type="entry name" value="ArfGap/RecO-like zinc finger"/>
    <property type="match status" value="1"/>
</dbReference>
<gene>
    <name evidence="4" type="ORF">DUNSADRAFT_14642</name>
</gene>
<dbReference type="Proteomes" id="UP000815325">
    <property type="component" value="Unassembled WGS sequence"/>
</dbReference>
<feature type="region of interest" description="Disordered" evidence="2">
    <location>
        <begin position="409"/>
        <end position="527"/>
    </location>
</feature>
<keyword evidence="1" id="KW-0479">Metal-binding</keyword>
<feature type="compositionally biased region" description="Acidic residues" evidence="2">
    <location>
        <begin position="517"/>
        <end position="527"/>
    </location>
</feature>
<dbReference type="Pfam" id="PF01412">
    <property type="entry name" value="ArfGap"/>
    <property type="match status" value="1"/>
</dbReference>
<keyword evidence="1" id="KW-0863">Zinc-finger</keyword>
<dbReference type="InterPro" id="IPR044519">
    <property type="entry name" value="ARF_GAP_AGD6/7"/>
</dbReference>
<dbReference type="PRINTS" id="PR00405">
    <property type="entry name" value="REVINTRACTNG"/>
</dbReference>
<evidence type="ECO:0000313" key="5">
    <source>
        <dbReference type="Proteomes" id="UP000815325"/>
    </source>
</evidence>
<feature type="compositionally biased region" description="Basic and acidic residues" evidence="2">
    <location>
        <begin position="507"/>
        <end position="516"/>
    </location>
</feature>
<dbReference type="InterPro" id="IPR001164">
    <property type="entry name" value="ArfGAP_dom"/>
</dbReference>
<dbReference type="PANTHER" id="PTHR47021">
    <property type="entry name" value="ADP-RIBOSYLATION FACTOR GTPASE-ACTIVATING PROTEIN AGD6-RELATED"/>
    <property type="match status" value="1"/>
</dbReference>
<proteinExistence type="predicted"/>
<dbReference type="CDD" id="cd08830">
    <property type="entry name" value="ArfGap_ArfGap1"/>
    <property type="match status" value="1"/>
</dbReference>
<keyword evidence="1" id="KW-0862">Zinc</keyword>
<feature type="region of interest" description="Disordered" evidence="2">
    <location>
        <begin position="217"/>
        <end position="284"/>
    </location>
</feature>
<feature type="compositionally biased region" description="Low complexity" evidence="2">
    <location>
        <begin position="227"/>
        <end position="237"/>
    </location>
</feature>
<evidence type="ECO:0000259" key="3">
    <source>
        <dbReference type="PROSITE" id="PS50115"/>
    </source>
</evidence>
<reference evidence="4" key="1">
    <citation type="submission" date="2017-08" db="EMBL/GenBank/DDBJ databases">
        <authorList>
            <person name="Polle J.E."/>
            <person name="Barry K."/>
            <person name="Cushman J."/>
            <person name="Schmutz J."/>
            <person name="Tran D."/>
            <person name="Hathwaick L.T."/>
            <person name="Yim W.C."/>
            <person name="Jenkins J."/>
            <person name="Mckie-Krisberg Z.M."/>
            <person name="Prochnik S."/>
            <person name="Lindquist E."/>
            <person name="Dockter R.B."/>
            <person name="Adam C."/>
            <person name="Molina H."/>
            <person name="Bunkerborg J."/>
            <person name="Jin E."/>
            <person name="Buchheim M."/>
            <person name="Magnuson J."/>
        </authorList>
    </citation>
    <scope>NUCLEOTIDE SEQUENCE</scope>
    <source>
        <strain evidence="4">CCAP 19/18</strain>
    </source>
</reference>
<dbReference type="EMBL" id="MU070046">
    <property type="protein sequence ID" value="KAF5830399.1"/>
    <property type="molecule type" value="Genomic_DNA"/>
</dbReference>
<sequence length="527" mass="57330">MPYISVPRKRTILQYHTGTLYNQKHAVRFKRSTDPTCPHGKGGHLKMKGTQHHMGQAVQTGVATCGGLFFLSSPSVIENVSKLHHRCTSLVQQQGWMGSADALKTLRELQTSLPGNKVCVDCETKNPQWASIPYGIFMCLECSGRHRGLGVHISFVRSVSMDSWSPEQLKKMQMGGNDKLNSFLKNYGIDKHKDIAAKYNSEPAQFFREMLKAEVEGRSYTPPPPSSVARPPASSRPGSQNKLDDWDDWGDSPSKASTSNRSLPVSSRSRGELTKEQMEASAANKESYFQRTMMANANKRDDLPPSQGGKYVGFGSSAPPSSNSGRQDDYGAMFSKGIGSVADAAARAYGQGSQAVNRTLQERQVAEHARMLSERAAEAARTGWSSFRSLYSSVASSVEQAARQQGYNVDLGGRSASSSGRQEAGGSYSALPNTEDYMPMGSGPNDAYHYHDEDDTPGAANDNNGSGFAGFDDGTDGGWDHISQPKPSAPVVQQQSRPAGRTAVPSARREPPKAKDDDDDDDEWGKW</sequence>
<feature type="region of interest" description="Disordered" evidence="2">
    <location>
        <begin position="298"/>
        <end position="331"/>
    </location>
</feature>
<evidence type="ECO:0000313" key="4">
    <source>
        <dbReference type="EMBL" id="KAF5830399.1"/>
    </source>
</evidence>
<name>A0ABQ7G730_DUNSA</name>
<accession>A0ABQ7G730</accession>